<evidence type="ECO:0000313" key="1">
    <source>
        <dbReference type="EMBL" id="OBQ33320.1"/>
    </source>
</evidence>
<proteinExistence type="predicted"/>
<name>A0A1B7W8F2_APHFL</name>
<dbReference type="AlphaFoldDB" id="A0A1B7W8F2"/>
<accession>A0A1B7W8F2</accession>
<feature type="non-terminal residue" evidence="1">
    <location>
        <position position="1"/>
    </location>
</feature>
<gene>
    <name evidence="1" type="ORF">AN484_27265</name>
</gene>
<comment type="caution">
    <text evidence="1">The sequence shown here is derived from an EMBL/GenBank/DDBJ whole genome shotgun (WGS) entry which is preliminary data.</text>
</comment>
<dbReference type="EMBL" id="LJOW01000612">
    <property type="protein sequence ID" value="OBQ33320.1"/>
    <property type="molecule type" value="Genomic_DNA"/>
</dbReference>
<evidence type="ECO:0000313" key="2">
    <source>
        <dbReference type="Proteomes" id="UP000092093"/>
    </source>
</evidence>
<sequence>NETKPDLWIIGIIRYQLERGHGCGEMLTRGDVRGELTRGELIRGELRHTAYTIFRLSSEKKTRVDFQLKYYLTPMCTVYNFLNAMYAMGKVYNTKVIQCNECKEKLIHLKVHNAIKMQGNFYH</sequence>
<reference evidence="1 2" key="1">
    <citation type="submission" date="2015-09" db="EMBL/GenBank/DDBJ databases">
        <title>Aphanizomenon flos-aquae WA102.</title>
        <authorList>
            <person name="Driscoll C."/>
        </authorList>
    </citation>
    <scope>NUCLEOTIDE SEQUENCE [LARGE SCALE GENOMIC DNA]</scope>
    <source>
        <strain evidence="1">WA102</strain>
    </source>
</reference>
<organism evidence="1 2">
    <name type="scientific">Aphanizomenon flos-aquae WA102</name>
    <dbReference type="NCBI Taxonomy" id="1710896"/>
    <lineage>
        <taxon>Bacteria</taxon>
        <taxon>Bacillati</taxon>
        <taxon>Cyanobacteriota</taxon>
        <taxon>Cyanophyceae</taxon>
        <taxon>Nostocales</taxon>
        <taxon>Aphanizomenonaceae</taxon>
        <taxon>Aphanizomenon</taxon>
    </lineage>
</organism>
<dbReference type="Proteomes" id="UP000092093">
    <property type="component" value="Unassembled WGS sequence"/>
</dbReference>
<protein>
    <submittedName>
        <fullName evidence="1">Uncharacterized protein</fullName>
    </submittedName>
</protein>